<keyword evidence="18" id="KW-1185">Reference proteome</keyword>
<comment type="similarity">
    <text evidence="5">Belongs to the RBR family. Ariadne subfamily.</text>
</comment>
<dbReference type="Gene3D" id="1.20.120.1750">
    <property type="match status" value="1"/>
</dbReference>
<feature type="domain" description="RING-type" evidence="14">
    <location>
        <begin position="92"/>
        <end position="140"/>
    </location>
</feature>
<dbReference type="GO" id="GO:0006511">
    <property type="term" value="P:ubiquitin-dependent protein catabolic process"/>
    <property type="evidence" value="ECO:0000318"/>
    <property type="project" value="GO_Central"/>
</dbReference>
<dbReference type="GO" id="GO:0031624">
    <property type="term" value="F:ubiquitin conjugating enzyme binding"/>
    <property type="evidence" value="ECO:0000318"/>
    <property type="project" value="GO_Central"/>
</dbReference>
<dbReference type="GO" id="GO:0000151">
    <property type="term" value="C:ubiquitin ligase complex"/>
    <property type="evidence" value="ECO:0000318"/>
    <property type="project" value="GO_Central"/>
</dbReference>
<dbReference type="GO" id="GO:0016567">
    <property type="term" value="P:protein ubiquitination"/>
    <property type="evidence" value="ECO:0007669"/>
    <property type="project" value="UniProtKB-UniPathway"/>
</dbReference>
<comment type="pathway">
    <text evidence="4">Protein modification; protein ubiquitination.</text>
</comment>
<evidence type="ECO:0000313" key="16">
    <source>
        <dbReference type="EMBL" id="KRH06268.1"/>
    </source>
</evidence>
<evidence type="ECO:0000256" key="6">
    <source>
        <dbReference type="ARBA" id="ARBA00012251"/>
    </source>
</evidence>
<accession>I1MK61</accession>
<keyword evidence="9" id="KW-0677">Repeat</keyword>
<dbReference type="STRING" id="3847.I1MK61"/>
<dbReference type="PROSITE" id="PS00518">
    <property type="entry name" value="ZF_RING_1"/>
    <property type="match status" value="1"/>
</dbReference>
<dbReference type="PaxDb" id="3847-GLYMA16G01530.1"/>
<name>I1MK61_SOYBN</name>
<gene>
    <name evidence="16" type="ORF">GLYMA_16G012800</name>
</gene>
<evidence type="ECO:0000256" key="11">
    <source>
        <dbReference type="ARBA" id="ARBA00022786"/>
    </source>
</evidence>
<evidence type="ECO:0000259" key="15">
    <source>
        <dbReference type="PROSITE" id="PS51873"/>
    </source>
</evidence>
<comment type="cofactor">
    <cofactor evidence="2">
        <name>Zn(2+)</name>
        <dbReference type="ChEBI" id="CHEBI:29105"/>
    </cofactor>
</comment>
<reference evidence="17" key="2">
    <citation type="submission" date="2018-02" db="UniProtKB">
        <authorList>
            <consortium name="EnsemblPlants"/>
        </authorList>
    </citation>
    <scope>IDENTIFICATION</scope>
    <source>
        <strain evidence="17">Williams 82</strain>
    </source>
</reference>
<dbReference type="UniPathway" id="UPA00143"/>
<dbReference type="Pfam" id="PF01485">
    <property type="entry name" value="IBR"/>
    <property type="match status" value="2"/>
</dbReference>
<dbReference type="InterPro" id="IPR002867">
    <property type="entry name" value="IBR_dom"/>
</dbReference>
<evidence type="ECO:0000259" key="14">
    <source>
        <dbReference type="PROSITE" id="PS50089"/>
    </source>
</evidence>
<dbReference type="GO" id="GO:0008270">
    <property type="term" value="F:zinc ion binding"/>
    <property type="evidence" value="ECO:0007669"/>
    <property type="project" value="UniProtKB-KW"/>
</dbReference>
<evidence type="ECO:0000256" key="12">
    <source>
        <dbReference type="ARBA" id="ARBA00022833"/>
    </source>
</evidence>
<dbReference type="CDD" id="cd22582">
    <property type="entry name" value="BRcat_RBR_unk"/>
    <property type="match status" value="1"/>
</dbReference>
<dbReference type="EC" id="2.3.2.31" evidence="6"/>
<dbReference type="CDD" id="cd22584">
    <property type="entry name" value="Rcat_RBR_unk"/>
    <property type="match status" value="1"/>
</dbReference>
<evidence type="ECO:0000256" key="2">
    <source>
        <dbReference type="ARBA" id="ARBA00001947"/>
    </source>
</evidence>
<evidence type="ECO:0000256" key="5">
    <source>
        <dbReference type="ARBA" id="ARBA00005884"/>
    </source>
</evidence>
<evidence type="ECO:0000256" key="9">
    <source>
        <dbReference type="ARBA" id="ARBA00022737"/>
    </source>
</evidence>
<dbReference type="FunCoup" id="I1MK61">
    <property type="interactions" value="518"/>
</dbReference>
<evidence type="ECO:0000256" key="1">
    <source>
        <dbReference type="ARBA" id="ARBA00001798"/>
    </source>
</evidence>
<evidence type="ECO:0000256" key="8">
    <source>
        <dbReference type="ARBA" id="ARBA00022723"/>
    </source>
</evidence>
<proteinExistence type="inferred from homology"/>
<dbReference type="InParanoid" id="I1MK61"/>
<dbReference type="EMBL" id="CM000849">
    <property type="protein sequence ID" value="KRH06268.1"/>
    <property type="molecule type" value="Genomic_DNA"/>
</dbReference>
<reference evidence="16 17" key="1">
    <citation type="journal article" date="2010" name="Nature">
        <title>Genome sequence of the palaeopolyploid soybean.</title>
        <authorList>
            <person name="Schmutz J."/>
            <person name="Cannon S.B."/>
            <person name="Schlueter J."/>
            <person name="Ma J."/>
            <person name="Mitros T."/>
            <person name="Nelson W."/>
            <person name="Hyten D.L."/>
            <person name="Song Q."/>
            <person name="Thelen J.J."/>
            <person name="Cheng J."/>
            <person name="Xu D."/>
            <person name="Hellsten U."/>
            <person name="May G.D."/>
            <person name="Yu Y."/>
            <person name="Sakurai T."/>
            <person name="Umezawa T."/>
            <person name="Bhattacharyya M.K."/>
            <person name="Sandhu D."/>
            <person name="Valliyodan B."/>
            <person name="Lindquist E."/>
            <person name="Peto M."/>
            <person name="Grant D."/>
            <person name="Shu S."/>
            <person name="Goodstein D."/>
            <person name="Barry K."/>
            <person name="Futrell-Griggs M."/>
            <person name="Abernathy B."/>
            <person name="Du J."/>
            <person name="Tian Z."/>
            <person name="Zhu L."/>
            <person name="Gill N."/>
            <person name="Joshi T."/>
            <person name="Libault M."/>
            <person name="Sethuraman A."/>
            <person name="Zhang X.-C."/>
            <person name="Shinozaki K."/>
            <person name="Nguyen H.T."/>
            <person name="Wing R.A."/>
            <person name="Cregan P."/>
            <person name="Specht J."/>
            <person name="Grimwood J."/>
            <person name="Rokhsar D."/>
            <person name="Stacey G."/>
            <person name="Shoemaker R.C."/>
            <person name="Jackson S.A."/>
        </authorList>
    </citation>
    <scope>NUCLEOTIDE SEQUENCE [LARGE SCALE GENOMIC DNA]</scope>
    <source>
        <strain evidence="17">cv. Williams 82</strain>
        <tissue evidence="16">Callus</tissue>
    </source>
</reference>
<organism evidence="17">
    <name type="scientific">Glycine max</name>
    <name type="common">Soybean</name>
    <name type="synonym">Glycine hispida</name>
    <dbReference type="NCBI Taxonomy" id="3847"/>
    <lineage>
        <taxon>Eukaryota</taxon>
        <taxon>Viridiplantae</taxon>
        <taxon>Streptophyta</taxon>
        <taxon>Embryophyta</taxon>
        <taxon>Tracheophyta</taxon>
        <taxon>Spermatophyta</taxon>
        <taxon>Magnoliopsida</taxon>
        <taxon>eudicotyledons</taxon>
        <taxon>Gunneridae</taxon>
        <taxon>Pentapetalae</taxon>
        <taxon>rosids</taxon>
        <taxon>fabids</taxon>
        <taxon>Fabales</taxon>
        <taxon>Fabaceae</taxon>
        <taxon>Papilionoideae</taxon>
        <taxon>50 kb inversion clade</taxon>
        <taxon>NPAAA clade</taxon>
        <taxon>indigoferoid/millettioid clade</taxon>
        <taxon>Phaseoleae</taxon>
        <taxon>Glycine</taxon>
        <taxon>Glycine subgen. Soja</taxon>
    </lineage>
</organism>
<dbReference type="GO" id="GO:0061630">
    <property type="term" value="F:ubiquitin protein ligase activity"/>
    <property type="evidence" value="ECO:0000318"/>
    <property type="project" value="GO_Central"/>
</dbReference>
<dbReference type="EnsemblPlants" id="KRH06268">
    <property type="protein sequence ID" value="KRH06268"/>
    <property type="gene ID" value="GLYMA_16G012800"/>
</dbReference>
<dbReference type="InterPro" id="IPR013083">
    <property type="entry name" value="Znf_RING/FYVE/PHD"/>
</dbReference>
<dbReference type="Proteomes" id="UP000008827">
    <property type="component" value="Chromosome 16"/>
</dbReference>
<dbReference type="InterPro" id="IPR044066">
    <property type="entry name" value="TRIAD_supradom"/>
</dbReference>
<comment type="catalytic activity">
    <reaction evidence="1">
        <text>[E2 ubiquitin-conjugating enzyme]-S-ubiquitinyl-L-cysteine + [acceptor protein]-L-lysine = [E2 ubiquitin-conjugating enzyme]-L-cysteine + [acceptor protein]-N(6)-ubiquitinyl-L-lysine.</text>
        <dbReference type="EC" id="2.3.2.31"/>
    </reaction>
</comment>
<dbReference type="PROSITE" id="PS51873">
    <property type="entry name" value="TRIAD"/>
    <property type="match status" value="1"/>
</dbReference>
<dbReference type="InterPro" id="IPR031127">
    <property type="entry name" value="E3_UB_ligase_RBR"/>
</dbReference>
<dbReference type="SMART" id="SM00184">
    <property type="entry name" value="RING"/>
    <property type="match status" value="2"/>
</dbReference>
<dbReference type="SUPFAM" id="SSF57850">
    <property type="entry name" value="RING/U-box"/>
    <property type="match status" value="3"/>
</dbReference>
<evidence type="ECO:0000313" key="18">
    <source>
        <dbReference type="Proteomes" id="UP000008827"/>
    </source>
</evidence>
<dbReference type="InterPro" id="IPR017907">
    <property type="entry name" value="Znf_RING_CS"/>
</dbReference>
<evidence type="ECO:0000256" key="13">
    <source>
        <dbReference type="PROSITE-ProRule" id="PRU00175"/>
    </source>
</evidence>
<keyword evidence="8" id="KW-0479">Metal-binding</keyword>
<dbReference type="AlphaFoldDB" id="I1MK61"/>
<reference evidence="16" key="3">
    <citation type="submission" date="2018-07" db="EMBL/GenBank/DDBJ databases">
        <title>WGS assembly of Glycine max.</title>
        <authorList>
            <person name="Schmutz J."/>
            <person name="Cannon S."/>
            <person name="Schlueter J."/>
            <person name="Ma J."/>
            <person name="Mitros T."/>
            <person name="Nelson W."/>
            <person name="Hyten D."/>
            <person name="Song Q."/>
            <person name="Thelen J."/>
            <person name="Cheng J."/>
            <person name="Xu D."/>
            <person name="Hellsten U."/>
            <person name="May G."/>
            <person name="Yu Y."/>
            <person name="Sakurai T."/>
            <person name="Umezawa T."/>
            <person name="Bhattacharyya M."/>
            <person name="Sandhu D."/>
            <person name="Valliyodan B."/>
            <person name="Lindquist E."/>
            <person name="Peto M."/>
            <person name="Grant D."/>
            <person name="Shu S."/>
            <person name="Goodstein D."/>
            <person name="Barry K."/>
            <person name="Futrell-Griggs M."/>
            <person name="Abernathy B."/>
            <person name="Du J."/>
            <person name="Tian Z."/>
            <person name="Zhu L."/>
            <person name="Gill N."/>
            <person name="Joshi T."/>
            <person name="Libault M."/>
            <person name="Sethuraman A."/>
            <person name="Zhang X."/>
            <person name="Shinozaki K."/>
            <person name="Nguyen H."/>
            <person name="Wing R."/>
            <person name="Cregan P."/>
            <person name="Specht J."/>
            <person name="Grimwood J."/>
            <person name="Rokhsar D."/>
            <person name="Stacey G."/>
            <person name="Shoemaker R."/>
            <person name="Jackson S."/>
        </authorList>
    </citation>
    <scope>NUCLEOTIDE SEQUENCE</scope>
    <source>
        <tissue evidence="16">Callus</tissue>
    </source>
</reference>
<protein>
    <recommendedName>
        <fullName evidence="6">RBR-type E3 ubiquitin transferase</fullName>
        <ecNumber evidence="6">2.3.2.31</ecNumber>
    </recommendedName>
</protein>
<dbReference type="GO" id="GO:0005737">
    <property type="term" value="C:cytoplasm"/>
    <property type="evidence" value="ECO:0000318"/>
    <property type="project" value="GO_Central"/>
</dbReference>
<evidence type="ECO:0000256" key="10">
    <source>
        <dbReference type="ARBA" id="ARBA00022771"/>
    </source>
</evidence>
<dbReference type="FunFam" id="1.20.120.1750:FF:000081">
    <property type="entry name" value="RBR-type E3 ubiquitin transferase"/>
    <property type="match status" value="1"/>
</dbReference>
<dbReference type="eggNOG" id="KOG1812">
    <property type="taxonomic scope" value="Eukaryota"/>
</dbReference>
<dbReference type="Gramene" id="KRH06268">
    <property type="protein sequence ID" value="KRH06268"/>
    <property type="gene ID" value="GLYMA_16G012800"/>
</dbReference>
<evidence type="ECO:0000256" key="3">
    <source>
        <dbReference type="ARBA" id="ARBA00003976"/>
    </source>
</evidence>
<feature type="domain" description="RING-type" evidence="15">
    <location>
        <begin position="88"/>
        <end position="300"/>
    </location>
</feature>
<dbReference type="PANTHER" id="PTHR11685">
    <property type="entry name" value="RBR FAMILY RING FINGER AND IBR DOMAIN-CONTAINING"/>
    <property type="match status" value="1"/>
</dbReference>
<evidence type="ECO:0000256" key="4">
    <source>
        <dbReference type="ARBA" id="ARBA00004906"/>
    </source>
</evidence>
<sequence length="300" mass="34616">MTLPSTPEDHHLLVDDFYFSALYDAEEIFPISDEKYAEELQLQEALYSSIISSTTKVKNEVIQVNVDVDGDTPLRTLKKKHKEIGESSQVYCGICMDAKSGEEIFRNRNCSHSFCSDCIGKYVTAKIQENISTVKCPDTKCKEVVEPQYCRSIIPKEVFDRWENAIFENSVLRSQKFYCPFKDCSAMYIRDAGEVVTVSECPYCNRLFCAQCKVPWHSEIGCNEFQNLKKYEREREDLMVMELAKNKSWKRCPKCDFYVERIDGCAHISCMDAKPILCGNEFCYVCGSTWSCQHYNCEPL</sequence>
<dbReference type="Gene3D" id="3.30.40.10">
    <property type="entry name" value="Zinc/RING finger domain, C3HC4 (zinc finger)"/>
    <property type="match status" value="1"/>
</dbReference>
<dbReference type="InterPro" id="IPR001841">
    <property type="entry name" value="Znf_RING"/>
</dbReference>
<keyword evidence="12" id="KW-0862">Zinc</keyword>
<evidence type="ECO:0000313" key="17">
    <source>
        <dbReference type="EnsemblPlants" id="KRH06268"/>
    </source>
</evidence>
<comment type="function">
    <text evidence="3">Might act as an E3 ubiquitin-protein ligase, or as part of E3 complex, which accepts ubiquitin from specific E2 ubiquitin-conjugating enzymes and then transfers it to substrates.</text>
</comment>
<keyword evidence="11" id="KW-0833">Ubl conjugation pathway</keyword>
<keyword evidence="7" id="KW-0808">Transferase</keyword>
<dbReference type="FunFam" id="3.30.40.10:FF:000230">
    <property type="entry name" value="RBR-type E3 ubiquitin transferase"/>
    <property type="match status" value="1"/>
</dbReference>
<dbReference type="HOGENOM" id="CLU_022048_3_1_1"/>
<dbReference type="SMART" id="SM00647">
    <property type="entry name" value="IBR"/>
    <property type="match status" value="2"/>
</dbReference>
<keyword evidence="10 13" id="KW-0863">Zinc-finger</keyword>
<evidence type="ECO:0000256" key="7">
    <source>
        <dbReference type="ARBA" id="ARBA00022679"/>
    </source>
</evidence>
<dbReference type="OMA" id="CMVAAEM"/>
<dbReference type="PROSITE" id="PS50089">
    <property type="entry name" value="ZF_RING_2"/>
    <property type="match status" value="1"/>
</dbReference>